<gene>
    <name evidence="2" type="primary">ga10199</name>
    <name evidence="2" type="ORF">PR202_ga10199</name>
</gene>
<dbReference type="AlphaFoldDB" id="A0AAV5C634"/>
<comment type="caution">
    <text evidence="2">The sequence shown here is derived from an EMBL/GenBank/DDBJ whole genome shotgun (WGS) entry which is preliminary data.</text>
</comment>
<evidence type="ECO:0000256" key="1">
    <source>
        <dbReference type="SAM" id="MobiDB-lite"/>
    </source>
</evidence>
<organism evidence="2 3">
    <name type="scientific">Eleusine coracana subsp. coracana</name>
    <dbReference type="NCBI Taxonomy" id="191504"/>
    <lineage>
        <taxon>Eukaryota</taxon>
        <taxon>Viridiplantae</taxon>
        <taxon>Streptophyta</taxon>
        <taxon>Embryophyta</taxon>
        <taxon>Tracheophyta</taxon>
        <taxon>Spermatophyta</taxon>
        <taxon>Magnoliopsida</taxon>
        <taxon>Liliopsida</taxon>
        <taxon>Poales</taxon>
        <taxon>Poaceae</taxon>
        <taxon>PACMAD clade</taxon>
        <taxon>Chloridoideae</taxon>
        <taxon>Cynodonteae</taxon>
        <taxon>Eleusininae</taxon>
        <taxon>Eleusine</taxon>
    </lineage>
</organism>
<sequence length="140" mass="14398">MARAGQAASWRSGGAGRPQGGAASRQGAMRPSGAAGGAAARASRPGGQRVERRRGQAKELAKRWPSQAGLRAAAPEPEGGAASRAYVRRRAPPRPPFRAAPPAALAPEISRAAMRKPPWPCVTLPTCWPAPPLSRAAVVG</sequence>
<proteinExistence type="predicted"/>
<dbReference type="EMBL" id="BQKI01000004">
    <property type="protein sequence ID" value="GJM93629.1"/>
    <property type="molecule type" value="Genomic_DNA"/>
</dbReference>
<accession>A0AAV5C634</accession>
<feature type="compositionally biased region" description="Low complexity" evidence="1">
    <location>
        <begin position="68"/>
        <end position="85"/>
    </location>
</feature>
<name>A0AAV5C634_ELECO</name>
<reference evidence="2" key="1">
    <citation type="journal article" date="2018" name="DNA Res.">
        <title>Multiple hybrid de novo genome assembly of finger millet, an orphan allotetraploid crop.</title>
        <authorList>
            <person name="Hatakeyama M."/>
            <person name="Aluri S."/>
            <person name="Balachadran M.T."/>
            <person name="Sivarajan S.R."/>
            <person name="Patrignani A."/>
            <person name="Gruter S."/>
            <person name="Poveda L."/>
            <person name="Shimizu-Inatsugi R."/>
            <person name="Baeten J."/>
            <person name="Francoijs K.J."/>
            <person name="Nataraja K.N."/>
            <person name="Reddy Y.A.N."/>
            <person name="Phadnis S."/>
            <person name="Ravikumar R.L."/>
            <person name="Schlapbach R."/>
            <person name="Sreeman S.M."/>
            <person name="Shimizu K.K."/>
        </authorList>
    </citation>
    <scope>NUCLEOTIDE SEQUENCE</scope>
</reference>
<feature type="compositionally biased region" description="Basic and acidic residues" evidence="1">
    <location>
        <begin position="49"/>
        <end position="62"/>
    </location>
</feature>
<evidence type="ECO:0000313" key="3">
    <source>
        <dbReference type="Proteomes" id="UP001054889"/>
    </source>
</evidence>
<dbReference type="Proteomes" id="UP001054889">
    <property type="component" value="Unassembled WGS sequence"/>
</dbReference>
<feature type="compositionally biased region" description="Low complexity" evidence="1">
    <location>
        <begin position="27"/>
        <end position="47"/>
    </location>
</feature>
<keyword evidence="3" id="KW-1185">Reference proteome</keyword>
<evidence type="ECO:0000313" key="2">
    <source>
        <dbReference type="EMBL" id="GJM93629.1"/>
    </source>
</evidence>
<feature type="region of interest" description="Disordered" evidence="1">
    <location>
        <begin position="1"/>
        <end position="102"/>
    </location>
</feature>
<protein>
    <submittedName>
        <fullName evidence="2">Uncharacterized protein</fullName>
    </submittedName>
</protein>
<reference evidence="2" key="2">
    <citation type="submission" date="2021-12" db="EMBL/GenBank/DDBJ databases">
        <title>Resequencing data analysis of finger millet.</title>
        <authorList>
            <person name="Hatakeyama M."/>
            <person name="Aluri S."/>
            <person name="Balachadran M.T."/>
            <person name="Sivarajan S.R."/>
            <person name="Poveda L."/>
            <person name="Shimizu-Inatsugi R."/>
            <person name="Schlapbach R."/>
            <person name="Sreeman S.M."/>
            <person name="Shimizu K.K."/>
        </authorList>
    </citation>
    <scope>NUCLEOTIDE SEQUENCE</scope>
</reference>